<comment type="caution">
    <text evidence="1">The sequence shown here is derived from an EMBL/GenBank/DDBJ whole genome shotgun (WGS) entry which is preliminary data.</text>
</comment>
<organism evidence="1 2">
    <name type="scientific">Vermiconidia calcicola</name>
    <dbReference type="NCBI Taxonomy" id="1690605"/>
    <lineage>
        <taxon>Eukaryota</taxon>
        <taxon>Fungi</taxon>
        <taxon>Dikarya</taxon>
        <taxon>Ascomycota</taxon>
        <taxon>Pezizomycotina</taxon>
        <taxon>Dothideomycetes</taxon>
        <taxon>Dothideomycetidae</taxon>
        <taxon>Mycosphaerellales</taxon>
        <taxon>Extremaceae</taxon>
        <taxon>Vermiconidia</taxon>
    </lineage>
</organism>
<keyword evidence="2" id="KW-1185">Reference proteome</keyword>
<protein>
    <submittedName>
        <fullName evidence="1">Uncharacterized protein</fullName>
    </submittedName>
</protein>
<proteinExistence type="predicted"/>
<evidence type="ECO:0000313" key="1">
    <source>
        <dbReference type="EMBL" id="KAK3715375.1"/>
    </source>
</evidence>
<dbReference type="EMBL" id="JAUTXU010000049">
    <property type="protein sequence ID" value="KAK3715375.1"/>
    <property type="molecule type" value="Genomic_DNA"/>
</dbReference>
<accession>A0ACC3NEF5</accession>
<reference evidence="1" key="1">
    <citation type="submission" date="2023-07" db="EMBL/GenBank/DDBJ databases">
        <title>Black Yeasts Isolated from many extreme environments.</title>
        <authorList>
            <person name="Coleine C."/>
            <person name="Stajich J.E."/>
            <person name="Selbmann L."/>
        </authorList>
    </citation>
    <scope>NUCLEOTIDE SEQUENCE</scope>
    <source>
        <strain evidence="1">CCFEE 5714</strain>
    </source>
</reference>
<evidence type="ECO:0000313" key="2">
    <source>
        <dbReference type="Proteomes" id="UP001281147"/>
    </source>
</evidence>
<dbReference type="Proteomes" id="UP001281147">
    <property type="component" value="Unassembled WGS sequence"/>
</dbReference>
<sequence>MSRRANRELLREMREDLEDEEFQDQLDDILEERYGYSQPYPMYPMMRPPVMVPMVWWNSPVFFGFNPMWASSMSWLQTQPNIYQVWRRYQDDIRTLNLSSSERRQRLREALTSSGGIGSRSEADEMVDKLLGMESKLGADKYGHVETTTTTTTTTSSSSVTQDQRRQFADQFQQQLADMPPNLRPTFRPGALGKLFQAILDGQRDDDIRTQLRLSQAGGAQPQAQAQLYAPQPQLALPAPPPAAPRYNTTSTLQQYNTASTSQQYPPAPQPQYQALAPPPQQYTPIQAPQVYTPSPGPASPQGQSGHQLISHTTTTTTNTTTSSAARQHVQTQPSTPGAHQQPSQSYAPQPYYQLPNSPPPQQIGYQAQQYQTLPNSPPPQQTGYQQQPQTTAGSYPAPATTSQQVGQGQQYWQSTNQTALQLPDMQRLTISGSSHTQGAPVAPLQPSQGSRSRGQLAHSQQLAPYASQQGHAQQGRPAQSLQPYQNPNTGQTYALPPAPQTHTQARTQGSQAPAPQTYPQPSAQGHAPQAQHRPQQQQIAYGQPAPAGYQQNMQPPQGQMVPAKKEKKHKKHSHRQ</sequence>
<gene>
    <name evidence="1" type="ORF">LTR37_007103</name>
</gene>
<name>A0ACC3NEF5_9PEZI</name>